<comment type="subcellular location">
    <subcellularLocation>
        <location evidence="1">Membrane</location>
        <topology evidence="1">Multi-pass membrane protein</topology>
    </subcellularLocation>
</comment>
<evidence type="ECO:0000313" key="8">
    <source>
        <dbReference type="Proteomes" id="UP001295423"/>
    </source>
</evidence>
<feature type="region of interest" description="Disordered" evidence="5">
    <location>
        <begin position="1"/>
        <end position="20"/>
    </location>
</feature>
<feature type="transmembrane region" description="Helical" evidence="6">
    <location>
        <begin position="82"/>
        <end position="101"/>
    </location>
</feature>
<keyword evidence="3 6" id="KW-1133">Transmembrane helix</keyword>
<evidence type="ECO:0008006" key="9">
    <source>
        <dbReference type="Google" id="ProtNLM"/>
    </source>
</evidence>
<dbReference type="EMBL" id="CAKOGP040000113">
    <property type="protein sequence ID" value="CAJ1930551.1"/>
    <property type="molecule type" value="Genomic_DNA"/>
</dbReference>
<name>A0AAD2FDH7_9STRA</name>
<gene>
    <name evidence="7" type="ORF">CYCCA115_LOCUS1978</name>
</gene>
<feature type="transmembrane region" description="Helical" evidence="6">
    <location>
        <begin position="186"/>
        <end position="207"/>
    </location>
</feature>
<feature type="transmembrane region" description="Helical" evidence="6">
    <location>
        <begin position="368"/>
        <end position="388"/>
    </location>
</feature>
<feature type="transmembrane region" description="Helical" evidence="6">
    <location>
        <begin position="149"/>
        <end position="166"/>
    </location>
</feature>
<feature type="transmembrane region" description="Helical" evidence="6">
    <location>
        <begin position="284"/>
        <end position="308"/>
    </location>
</feature>
<sequence>MPISDEEGRNTVSPPDHAFSNQETIEEIVVEVEDSGDDNDLTASFLPPTGNDDDAGVFASTSNLAAAASNPHSSLRLLARKIGNVLLTITLMTMIIVIPLVTYRQISSKKVDFAAFESAAVMVIGTVVLSARLVYLHFTHWYMPKVQKYVVRIIWMVPLYSIQSWLSLRFRDSRIYIDAARDLYEAYVISSFVYYLIELLGGQAELVRRLRLIAREDPQRARHLGDHGYFLNQVLKPWNLGVEFMLQCKHGVLQYVVVKTVATVLTFFFQWLDVYGEGEFKWNAAYPYLAFFLNISVMYALYCLVKLFHAISEDLRHPIDWHPLGKFLCVKGVVFFTWWQGVIIYYLYAHGIIGDAGSWTGEEVANGLIDYCVCIEMVAFAIAHSYTFTYTEYLPSTIQEAMEEYEGLQQQEEGDSENDNDRSSSYRPPDTLPTPMNFRDAFMSSTLPSETLRDIRRLQYGIDQAVGEAMDPGTISLQDIMANEALQQES</sequence>
<evidence type="ECO:0000256" key="2">
    <source>
        <dbReference type="ARBA" id="ARBA00022692"/>
    </source>
</evidence>
<protein>
    <recommendedName>
        <fullName evidence="9">Transmembrane protein 184C</fullName>
    </recommendedName>
</protein>
<dbReference type="SMART" id="SM01417">
    <property type="entry name" value="Solute_trans_a"/>
    <property type="match status" value="1"/>
</dbReference>
<keyword evidence="4 6" id="KW-0472">Membrane</keyword>
<evidence type="ECO:0000256" key="5">
    <source>
        <dbReference type="SAM" id="MobiDB-lite"/>
    </source>
</evidence>
<feature type="transmembrane region" description="Helical" evidence="6">
    <location>
        <begin position="328"/>
        <end position="348"/>
    </location>
</feature>
<evidence type="ECO:0000313" key="7">
    <source>
        <dbReference type="EMBL" id="CAJ1930551.1"/>
    </source>
</evidence>
<accession>A0AAD2FDH7</accession>
<dbReference type="InterPro" id="IPR005178">
    <property type="entry name" value="Ostalpha/TMEM184C"/>
</dbReference>
<reference evidence="7" key="1">
    <citation type="submission" date="2023-08" db="EMBL/GenBank/DDBJ databases">
        <authorList>
            <person name="Audoor S."/>
            <person name="Bilcke G."/>
        </authorList>
    </citation>
    <scope>NUCLEOTIDE SEQUENCE</scope>
</reference>
<proteinExistence type="predicted"/>
<evidence type="ECO:0000256" key="4">
    <source>
        <dbReference type="ARBA" id="ARBA00023136"/>
    </source>
</evidence>
<feature type="transmembrane region" description="Helical" evidence="6">
    <location>
        <begin position="252"/>
        <end position="272"/>
    </location>
</feature>
<dbReference type="Proteomes" id="UP001295423">
    <property type="component" value="Unassembled WGS sequence"/>
</dbReference>
<feature type="transmembrane region" description="Helical" evidence="6">
    <location>
        <begin position="113"/>
        <end position="137"/>
    </location>
</feature>
<dbReference type="GO" id="GO:0016020">
    <property type="term" value="C:membrane"/>
    <property type="evidence" value="ECO:0007669"/>
    <property type="project" value="UniProtKB-SubCell"/>
</dbReference>
<feature type="region of interest" description="Disordered" evidence="5">
    <location>
        <begin position="405"/>
        <end position="439"/>
    </location>
</feature>
<keyword evidence="2 6" id="KW-0812">Transmembrane</keyword>
<evidence type="ECO:0000256" key="3">
    <source>
        <dbReference type="ARBA" id="ARBA00022989"/>
    </source>
</evidence>
<dbReference type="PANTHER" id="PTHR23423">
    <property type="entry name" value="ORGANIC SOLUTE TRANSPORTER-RELATED"/>
    <property type="match status" value="1"/>
</dbReference>
<dbReference type="Pfam" id="PF03619">
    <property type="entry name" value="Solute_trans_a"/>
    <property type="match status" value="1"/>
</dbReference>
<evidence type="ECO:0000256" key="1">
    <source>
        <dbReference type="ARBA" id="ARBA00004141"/>
    </source>
</evidence>
<comment type="caution">
    <text evidence="7">The sequence shown here is derived from an EMBL/GenBank/DDBJ whole genome shotgun (WGS) entry which is preliminary data.</text>
</comment>
<organism evidence="7 8">
    <name type="scientific">Cylindrotheca closterium</name>
    <dbReference type="NCBI Taxonomy" id="2856"/>
    <lineage>
        <taxon>Eukaryota</taxon>
        <taxon>Sar</taxon>
        <taxon>Stramenopiles</taxon>
        <taxon>Ochrophyta</taxon>
        <taxon>Bacillariophyta</taxon>
        <taxon>Bacillariophyceae</taxon>
        <taxon>Bacillariophycidae</taxon>
        <taxon>Bacillariales</taxon>
        <taxon>Bacillariaceae</taxon>
        <taxon>Cylindrotheca</taxon>
    </lineage>
</organism>
<evidence type="ECO:0000256" key="6">
    <source>
        <dbReference type="SAM" id="Phobius"/>
    </source>
</evidence>
<feature type="compositionally biased region" description="Acidic residues" evidence="5">
    <location>
        <begin position="405"/>
        <end position="418"/>
    </location>
</feature>
<dbReference type="AlphaFoldDB" id="A0AAD2FDH7"/>
<keyword evidence="8" id="KW-1185">Reference proteome</keyword>